<dbReference type="InterPro" id="IPR014710">
    <property type="entry name" value="RmlC-like_jellyroll"/>
</dbReference>
<dbReference type="Proteomes" id="UP000035909">
    <property type="component" value="Unassembled WGS sequence"/>
</dbReference>
<dbReference type="InterPro" id="IPR011051">
    <property type="entry name" value="RmlC_Cupin_sf"/>
</dbReference>
<evidence type="ECO:0000313" key="1">
    <source>
        <dbReference type="EMBL" id="KLV08405.1"/>
    </source>
</evidence>
<dbReference type="OrthoDB" id="6058at2"/>
<organism evidence="1 2">
    <name type="scientific">Photobacterium ganghwense</name>
    <dbReference type="NCBI Taxonomy" id="320778"/>
    <lineage>
        <taxon>Bacteria</taxon>
        <taxon>Pseudomonadati</taxon>
        <taxon>Pseudomonadota</taxon>
        <taxon>Gammaproteobacteria</taxon>
        <taxon>Vibrionales</taxon>
        <taxon>Vibrionaceae</taxon>
        <taxon>Photobacterium</taxon>
    </lineage>
</organism>
<evidence type="ECO:0000313" key="2">
    <source>
        <dbReference type="Proteomes" id="UP000035909"/>
    </source>
</evidence>
<accession>A0A0J1H9L6</accession>
<proteinExistence type="predicted"/>
<gene>
    <name evidence="1" type="ORF">ABT57_16675</name>
</gene>
<dbReference type="PATRIC" id="fig|320778.3.peg.3630"/>
<dbReference type="AlphaFoldDB" id="A0A0J1H9L6"/>
<protein>
    <submittedName>
        <fullName evidence="1">Cupin</fullName>
    </submittedName>
</protein>
<dbReference type="STRING" id="320778.ABT57_16675"/>
<dbReference type="SUPFAM" id="SSF51182">
    <property type="entry name" value="RmlC-like cupins"/>
    <property type="match status" value="1"/>
</dbReference>
<sequence>MSLQQAIDRNLVRYLELIPGTSAFIDARTPGSDMKDNFCIIGAGVAESSRQHVHIRETAGFNIGAAGQPPGIKNSLHSHRTAELFIVFKGLFRFYWGNNGEHEAVLSHGDVISIPTNLFRGFEVVGRDYGFMFSVLGGDDSGGGVTWHPNVIKDSQGYGLYLKADGSLVDTVDGDPIPNTEELMPLLTQDELNTFDNYTTEEMMPFVALRRDYHTISSDFSSSGVKQYALTGHPAAEYDFQVKSADDVSIMAYELSEGASIPAHNRGVKEVLINFDGDTEVCVEQDGEEARLVMTRGDVFSVPEGASYALKNLRGNSFTYSVMGSDLPGKPGCSKGV</sequence>
<keyword evidence="2" id="KW-1185">Reference proteome</keyword>
<comment type="caution">
    <text evidence="1">The sequence shown here is derived from an EMBL/GenBank/DDBJ whole genome shotgun (WGS) entry which is preliminary data.</text>
</comment>
<dbReference type="Gene3D" id="2.60.120.10">
    <property type="entry name" value="Jelly Rolls"/>
    <property type="match status" value="2"/>
</dbReference>
<dbReference type="RefSeq" id="WP_047886293.1">
    <property type="nucleotide sequence ID" value="NZ_LDOU01000015.1"/>
</dbReference>
<reference evidence="1 2" key="1">
    <citation type="submission" date="2015-05" db="EMBL/GenBank/DDBJ databases">
        <title>Photobacterium galathea sp. nov.</title>
        <authorList>
            <person name="Machado H."/>
            <person name="Gram L."/>
        </authorList>
    </citation>
    <scope>NUCLEOTIDE SEQUENCE [LARGE SCALE GENOMIC DNA]</scope>
    <source>
        <strain evidence="1 2">DSM 22954</strain>
    </source>
</reference>
<dbReference type="EMBL" id="LDOU01000015">
    <property type="protein sequence ID" value="KLV08405.1"/>
    <property type="molecule type" value="Genomic_DNA"/>
</dbReference>
<name>A0A0J1H9L6_9GAMM</name>